<dbReference type="GO" id="GO:0003677">
    <property type="term" value="F:DNA binding"/>
    <property type="evidence" value="ECO:0007669"/>
    <property type="project" value="InterPro"/>
</dbReference>
<organism evidence="2 3">
    <name type="scientific">Lichenifustis flavocetrariae</name>
    <dbReference type="NCBI Taxonomy" id="2949735"/>
    <lineage>
        <taxon>Bacteria</taxon>
        <taxon>Pseudomonadati</taxon>
        <taxon>Pseudomonadota</taxon>
        <taxon>Alphaproteobacteria</taxon>
        <taxon>Hyphomicrobiales</taxon>
        <taxon>Lichenihabitantaceae</taxon>
        <taxon>Lichenifustis</taxon>
    </lineage>
</organism>
<feature type="domain" description="HTH rpiR-type" evidence="1">
    <location>
        <begin position="3"/>
        <end position="79"/>
    </location>
</feature>
<dbReference type="InterPro" id="IPR009057">
    <property type="entry name" value="Homeodomain-like_sf"/>
</dbReference>
<dbReference type="PANTHER" id="PTHR30514">
    <property type="entry name" value="GLUCOKINASE"/>
    <property type="match status" value="1"/>
</dbReference>
<dbReference type="RefSeq" id="WP_282589063.1">
    <property type="nucleotide sequence ID" value="NZ_JAMOIM010000060.1"/>
</dbReference>
<dbReference type="Gene3D" id="1.10.10.10">
    <property type="entry name" value="Winged helix-like DNA-binding domain superfamily/Winged helix DNA-binding domain"/>
    <property type="match status" value="1"/>
</dbReference>
<accession>A0AA41Z4B2</accession>
<comment type="caution">
    <text evidence="2">The sequence shown here is derived from an EMBL/GenBank/DDBJ whole genome shotgun (WGS) entry which is preliminary data.</text>
</comment>
<dbReference type="SUPFAM" id="SSF53697">
    <property type="entry name" value="SIS domain"/>
    <property type="match status" value="1"/>
</dbReference>
<dbReference type="GO" id="GO:1901135">
    <property type="term" value="P:carbohydrate derivative metabolic process"/>
    <property type="evidence" value="ECO:0007669"/>
    <property type="project" value="InterPro"/>
</dbReference>
<protein>
    <submittedName>
        <fullName evidence="2">MurR/RpiR family transcriptional regulator</fullName>
    </submittedName>
</protein>
<dbReference type="EMBL" id="JAMOIM010000060">
    <property type="protein sequence ID" value="MCW6512688.1"/>
    <property type="molecule type" value="Genomic_DNA"/>
</dbReference>
<sequence>MATRLALRIQEHYENLTPSEQKLASLLLDRSDEFLTFSATELARLAGISKATAARLFQSLGYRDFNDVRLQAREERNRTAPVQQVATSLHRRDAVASVSTHLQREVADLVRTFETLRSDALADVAERCAAARRLWLVGLGPDAGLARYTRALLAPIRPSVMLLGDDPESWPEDLASAAGDDLLLMVAVQPWPKALPRLLQFAGTTRMGVIAITGPRSQAKVLRHGGLALVCHGSNAGTQWSSTAAASMIALVATAVADRLGSTADRRVDLIRTLREEFDID</sequence>
<dbReference type="PANTHER" id="PTHR30514:SF18">
    <property type="entry name" value="RPIR-FAMILY TRANSCRIPTIONAL REGULATOR"/>
    <property type="match status" value="1"/>
</dbReference>
<dbReference type="GO" id="GO:0003700">
    <property type="term" value="F:DNA-binding transcription factor activity"/>
    <property type="evidence" value="ECO:0007669"/>
    <property type="project" value="InterPro"/>
</dbReference>
<dbReference type="InterPro" id="IPR047640">
    <property type="entry name" value="RpiR-like"/>
</dbReference>
<dbReference type="GO" id="GO:0097367">
    <property type="term" value="F:carbohydrate derivative binding"/>
    <property type="evidence" value="ECO:0007669"/>
    <property type="project" value="InterPro"/>
</dbReference>
<keyword evidence="3" id="KW-1185">Reference proteome</keyword>
<evidence type="ECO:0000313" key="3">
    <source>
        <dbReference type="Proteomes" id="UP001165667"/>
    </source>
</evidence>
<dbReference type="Gene3D" id="3.40.50.10490">
    <property type="entry name" value="Glucose-6-phosphate isomerase like protein, domain 1"/>
    <property type="match status" value="1"/>
</dbReference>
<dbReference type="InterPro" id="IPR000281">
    <property type="entry name" value="HTH_RpiR"/>
</dbReference>
<dbReference type="InterPro" id="IPR036388">
    <property type="entry name" value="WH-like_DNA-bd_sf"/>
</dbReference>
<dbReference type="SUPFAM" id="SSF46689">
    <property type="entry name" value="Homeodomain-like"/>
    <property type="match status" value="1"/>
</dbReference>
<reference evidence="2" key="1">
    <citation type="submission" date="2022-05" db="EMBL/GenBank/DDBJ databases">
        <authorList>
            <person name="Pankratov T."/>
        </authorList>
    </citation>
    <scope>NUCLEOTIDE SEQUENCE</scope>
    <source>
        <strain evidence="2">BP6-180914</strain>
    </source>
</reference>
<dbReference type="AlphaFoldDB" id="A0AA41Z4B2"/>
<dbReference type="Proteomes" id="UP001165667">
    <property type="component" value="Unassembled WGS sequence"/>
</dbReference>
<name>A0AA41Z4B2_9HYPH</name>
<evidence type="ECO:0000259" key="1">
    <source>
        <dbReference type="PROSITE" id="PS51071"/>
    </source>
</evidence>
<proteinExistence type="predicted"/>
<dbReference type="InterPro" id="IPR046348">
    <property type="entry name" value="SIS_dom_sf"/>
</dbReference>
<evidence type="ECO:0000313" key="2">
    <source>
        <dbReference type="EMBL" id="MCW6512688.1"/>
    </source>
</evidence>
<dbReference type="Pfam" id="PF01418">
    <property type="entry name" value="HTH_6"/>
    <property type="match status" value="1"/>
</dbReference>
<gene>
    <name evidence="2" type="ORF">M8523_32800</name>
</gene>
<dbReference type="PROSITE" id="PS51071">
    <property type="entry name" value="HTH_RPIR"/>
    <property type="match status" value="1"/>
</dbReference>